<keyword evidence="3" id="KW-1185">Reference proteome</keyword>
<evidence type="ECO:0008006" key="4">
    <source>
        <dbReference type="Google" id="ProtNLM"/>
    </source>
</evidence>
<evidence type="ECO:0000313" key="2">
    <source>
        <dbReference type="EMBL" id="KAF8389531.1"/>
    </source>
</evidence>
<dbReference type="PANTHER" id="PTHR34427">
    <property type="entry name" value="DUF4283 DOMAIN PROTEIN"/>
    <property type="match status" value="1"/>
</dbReference>
<evidence type="ECO:0000313" key="3">
    <source>
        <dbReference type="Proteomes" id="UP000655225"/>
    </source>
</evidence>
<feature type="region of interest" description="Disordered" evidence="1">
    <location>
        <begin position="769"/>
        <end position="795"/>
    </location>
</feature>
<comment type="caution">
    <text evidence="2">The sequence shown here is derived from an EMBL/GenBank/DDBJ whole genome shotgun (WGS) entry which is preliminary data.</text>
</comment>
<dbReference type="Proteomes" id="UP000655225">
    <property type="component" value="Unassembled WGS sequence"/>
</dbReference>
<feature type="compositionally biased region" description="Basic and acidic residues" evidence="1">
    <location>
        <begin position="925"/>
        <end position="934"/>
    </location>
</feature>
<accession>A0A834YLX8</accession>
<dbReference type="PANTHER" id="PTHR34427:SF5">
    <property type="entry name" value="DUF4283 DOMAIN-CONTAINING PROTEIN"/>
    <property type="match status" value="1"/>
</dbReference>
<proteinExistence type="predicted"/>
<reference evidence="2 3" key="1">
    <citation type="submission" date="2020-04" db="EMBL/GenBank/DDBJ databases">
        <title>Plant Genome Project.</title>
        <authorList>
            <person name="Zhang R.-G."/>
        </authorList>
    </citation>
    <scope>NUCLEOTIDE SEQUENCE [LARGE SCALE GENOMIC DNA]</scope>
    <source>
        <strain evidence="2">YNK0</strain>
        <tissue evidence="2">Leaf</tissue>
    </source>
</reference>
<protein>
    <recommendedName>
        <fullName evidence="4">DUF4283 domain-containing protein</fullName>
    </recommendedName>
</protein>
<gene>
    <name evidence="2" type="ORF">HHK36_024046</name>
</gene>
<feature type="compositionally biased region" description="Acidic residues" evidence="1">
    <location>
        <begin position="899"/>
        <end position="908"/>
    </location>
</feature>
<feature type="region of interest" description="Disordered" evidence="1">
    <location>
        <begin position="821"/>
        <end position="851"/>
    </location>
</feature>
<dbReference type="OrthoDB" id="1851308at2759"/>
<feature type="compositionally biased region" description="Basic and acidic residues" evidence="1">
    <location>
        <begin position="839"/>
        <end position="850"/>
    </location>
</feature>
<organism evidence="2 3">
    <name type="scientific">Tetracentron sinense</name>
    <name type="common">Spur-leaf</name>
    <dbReference type="NCBI Taxonomy" id="13715"/>
    <lineage>
        <taxon>Eukaryota</taxon>
        <taxon>Viridiplantae</taxon>
        <taxon>Streptophyta</taxon>
        <taxon>Embryophyta</taxon>
        <taxon>Tracheophyta</taxon>
        <taxon>Spermatophyta</taxon>
        <taxon>Magnoliopsida</taxon>
        <taxon>Trochodendrales</taxon>
        <taxon>Trochodendraceae</taxon>
        <taxon>Tetracentron</taxon>
    </lineage>
</organism>
<evidence type="ECO:0000256" key="1">
    <source>
        <dbReference type="SAM" id="MobiDB-lite"/>
    </source>
</evidence>
<dbReference type="EMBL" id="JABCRI010000018">
    <property type="protein sequence ID" value="KAF8389531.1"/>
    <property type="molecule type" value="Genomic_DNA"/>
</dbReference>
<name>A0A834YLX8_TETSI</name>
<sequence length="1205" mass="132989">MGRFGQEKRPNLSGRQWAVAVESNRRGGRVRRFAVEAKSFVLEKVNTKEGWMLKIMEKIKRGAWSSMWMPVEAIQWMERMVNDCLEASGYMFRRFRGHGITILGEKRANVRGDFLMFQTFLEAGKGGRLFIPRGDRSLGWKALVEALMCFNPCLRNSDPAVHTRLESPSPLTGLRSHVEQVDGIKGIVMDLDAGVFRHWAAAVVCSLVSSSEPVGASARWEEVVQLLEKLLPEEGKISLFPCESDRAIFHPKREASIFRICNNKSFYLGSSLVVGFHRWWPESNAISYSGLIGSRWIALKGIPFHLWVPSVFSQIGQICGGLVAIHPDTERCVDLSMAKIRVRGDVRSIPRFIPLSFHSISYPVEVLIWKGEICSVCLASLESLGGRHHVGKEGTSGCGGVRGEVDPLAAFPKSSVHCFPEVVRAVPLSSNALQQGVHNGMPSSGEVDPGGFVHDKAIPAKPTLSELRMHRLSPAGLNKPQADSIFKIQNTKLKGRMMWRNQRRSARRKRIRVERSGVRGVGGEEFPSAEVDGSVAGVGEEEGVFREDLLGINLSLPRALDWVSLSAGARVEQAALMHGLKSVIVRVLGPDSGEPNKLVVAQKTDVSLSRITKVSAHGFRDPDHFGSAQVLMSPVGQVTHSVSSKDLSDGIGLAAPDFGHSVDRLDSQAGSRQRTECRVGISSEGKLINNQQCSAEAARRSGFGSEDIQSGSSLERYRRSSFRQGLLPLPLDLGHGVGRRPTQRKEHGVMSAWGNRCYRKVYCRRIRSTGRDSSGVGSLSDHRSPGFKSPGSNPNFLLHRADLESSKEDRIARGSFHLLRRSSSDESLESNSVTQFKLKSKDPNLDEKGSEGQVWAVGEDQSGQDEVEQSVGFTTETELSQSVSVVRATKEKDLAAPTEEGDSLEEWENLVSDSENSQEGSSDEEGVRRMHLTESDGEEVQGVDLEKNGTSSNGLEVEVGGWSRREILASVDKSVEVSKLLGLQFAGGEDEDTFIMESSDDEKNGPIENYIPKELSHSSALNGTKFVEEVLSSQNERCQENFRMDKQDCVGAVDGIHIPVMVGVDEQGPFRNKNGVLSQNVLAACSFDLMFHYVLAGWEGSAADLCVLNSALTRRNKLHVPEAACAIHNYIRKEKGEDWLFKMYEEESGQQIEEQMPQIEMEATMQMETRALDIAFEAELEIASQVRDSIAAEMWNDHVRYLSSC</sequence>
<feature type="compositionally biased region" description="Polar residues" evidence="1">
    <location>
        <begin position="911"/>
        <end position="920"/>
    </location>
</feature>
<feature type="region of interest" description="Disordered" evidence="1">
    <location>
        <begin position="890"/>
        <end position="957"/>
    </location>
</feature>
<dbReference type="AlphaFoldDB" id="A0A834YLX8"/>